<sequence length="67" mass="7529">MSEPQQETRPATDDDGFNRDLEAKLKIAGSNEEQPIILKMKRLDCPAALNFITFIIAEPPELEGTRN</sequence>
<dbReference type="EMBL" id="CATQJA010002678">
    <property type="protein sequence ID" value="CAJ0584066.1"/>
    <property type="molecule type" value="Genomic_DNA"/>
</dbReference>
<keyword evidence="2" id="KW-1185">Reference proteome</keyword>
<reference evidence="1" key="1">
    <citation type="submission" date="2023-06" db="EMBL/GenBank/DDBJ databases">
        <authorList>
            <person name="Delattre M."/>
        </authorList>
    </citation>
    <scope>NUCLEOTIDE SEQUENCE</scope>
    <source>
        <strain evidence="1">AF72</strain>
    </source>
</reference>
<evidence type="ECO:0000313" key="2">
    <source>
        <dbReference type="Proteomes" id="UP001177023"/>
    </source>
</evidence>
<accession>A0AA36DCC0</accession>
<name>A0AA36DCC0_9BILA</name>
<organism evidence="1 2">
    <name type="scientific">Mesorhabditis spiculigera</name>
    <dbReference type="NCBI Taxonomy" id="96644"/>
    <lineage>
        <taxon>Eukaryota</taxon>
        <taxon>Metazoa</taxon>
        <taxon>Ecdysozoa</taxon>
        <taxon>Nematoda</taxon>
        <taxon>Chromadorea</taxon>
        <taxon>Rhabditida</taxon>
        <taxon>Rhabditina</taxon>
        <taxon>Rhabditomorpha</taxon>
        <taxon>Rhabditoidea</taxon>
        <taxon>Rhabditidae</taxon>
        <taxon>Mesorhabditinae</taxon>
        <taxon>Mesorhabditis</taxon>
    </lineage>
</organism>
<proteinExistence type="predicted"/>
<dbReference type="Proteomes" id="UP001177023">
    <property type="component" value="Unassembled WGS sequence"/>
</dbReference>
<gene>
    <name evidence="1" type="ORF">MSPICULIGERA_LOCUS22133</name>
</gene>
<feature type="non-terminal residue" evidence="1">
    <location>
        <position position="67"/>
    </location>
</feature>
<comment type="caution">
    <text evidence="1">The sequence shown here is derived from an EMBL/GenBank/DDBJ whole genome shotgun (WGS) entry which is preliminary data.</text>
</comment>
<protein>
    <submittedName>
        <fullName evidence="1">Uncharacterized protein</fullName>
    </submittedName>
</protein>
<evidence type="ECO:0000313" key="1">
    <source>
        <dbReference type="EMBL" id="CAJ0584066.1"/>
    </source>
</evidence>
<dbReference type="AlphaFoldDB" id="A0AA36DCC0"/>